<sequence length="147" mass="15526">MALKLACAVLLMCMVMGAPIAQAAVTCGQVTSSLQACIPYVTGPRGGAVPPACCSGIKSLNSAATTTPDRQSVCNCLKTAAGSIKNLNLNLASRLPRQCGVNIPYQISPSVDCSSGRIWVIRLERDMRAATLVTNWTLQNVKRKFKG</sequence>
<proteinExistence type="predicted"/>
<comment type="caution">
    <text evidence="1">The sequence shown here is derived from an EMBL/GenBank/DDBJ whole genome shotgun (WGS) entry which is preliminary data.</text>
</comment>
<accession>A0ACB8JWM9</accession>
<protein>
    <submittedName>
        <fullName evidence="1">Non-specific lipid-transfer protein 1</fullName>
    </submittedName>
</protein>
<name>A0ACB8JWM9_CITSI</name>
<organism evidence="1 2">
    <name type="scientific">Citrus sinensis</name>
    <name type="common">Sweet orange</name>
    <name type="synonym">Citrus aurantium var. sinensis</name>
    <dbReference type="NCBI Taxonomy" id="2711"/>
    <lineage>
        <taxon>Eukaryota</taxon>
        <taxon>Viridiplantae</taxon>
        <taxon>Streptophyta</taxon>
        <taxon>Embryophyta</taxon>
        <taxon>Tracheophyta</taxon>
        <taxon>Spermatophyta</taxon>
        <taxon>Magnoliopsida</taxon>
        <taxon>eudicotyledons</taxon>
        <taxon>Gunneridae</taxon>
        <taxon>Pentapetalae</taxon>
        <taxon>rosids</taxon>
        <taxon>malvids</taxon>
        <taxon>Sapindales</taxon>
        <taxon>Rutaceae</taxon>
        <taxon>Aurantioideae</taxon>
        <taxon>Citrus</taxon>
    </lineage>
</organism>
<reference evidence="2" key="1">
    <citation type="journal article" date="2023" name="Hortic. Res.">
        <title>A chromosome-level phased genome enabling allele-level studies in sweet orange: a case study on citrus Huanglongbing tolerance.</title>
        <authorList>
            <person name="Wu B."/>
            <person name="Yu Q."/>
            <person name="Deng Z."/>
            <person name="Duan Y."/>
            <person name="Luo F."/>
            <person name="Gmitter F. Jr."/>
        </authorList>
    </citation>
    <scope>NUCLEOTIDE SEQUENCE [LARGE SCALE GENOMIC DNA]</scope>
    <source>
        <strain evidence="2">cv. Valencia</strain>
    </source>
</reference>
<evidence type="ECO:0000313" key="2">
    <source>
        <dbReference type="Proteomes" id="UP000829398"/>
    </source>
</evidence>
<evidence type="ECO:0000313" key="1">
    <source>
        <dbReference type="EMBL" id="KAH9736933.1"/>
    </source>
</evidence>
<dbReference type="EMBL" id="CM039175">
    <property type="protein sequence ID" value="KAH9736933.1"/>
    <property type="molecule type" value="Genomic_DNA"/>
</dbReference>
<gene>
    <name evidence="1" type="ORF">KPL71_018277</name>
</gene>
<dbReference type="Proteomes" id="UP000829398">
    <property type="component" value="Chromosome 6"/>
</dbReference>
<keyword evidence="2" id="KW-1185">Reference proteome</keyword>